<keyword evidence="2" id="KW-1185">Reference proteome</keyword>
<name>A0ABZ0IKN9_9BACT</name>
<evidence type="ECO:0000313" key="2">
    <source>
        <dbReference type="Proteomes" id="UP001302349"/>
    </source>
</evidence>
<dbReference type="Gene3D" id="2.40.128.490">
    <property type="entry name" value="Uncharacterised protein PF14869, DUF4488"/>
    <property type="match status" value="2"/>
</dbReference>
<dbReference type="EMBL" id="CP136051">
    <property type="protein sequence ID" value="WOK05111.1"/>
    <property type="molecule type" value="Genomic_DNA"/>
</dbReference>
<evidence type="ECO:0008006" key="3">
    <source>
        <dbReference type="Google" id="ProtNLM"/>
    </source>
</evidence>
<proteinExistence type="predicted"/>
<dbReference type="Proteomes" id="UP001302349">
    <property type="component" value="Chromosome"/>
</dbReference>
<organism evidence="1 2">
    <name type="scientific">Imperialibacter roseus</name>
    <dbReference type="NCBI Taxonomy" id="1324217"/>
    <lineage>
        <taxon>Bacteria</taxon>
        <taxon>Pseudomonadati</taxon>
        <taxon>Bacteroidota</taxon>
        <taxon>Cytophagia</taxon>
        <taxon>Cytophagales</taxon>
        <taxon>Flammeovirgaceae</taxon>
        <taxon>Imperialibacter</taxon>
    </lineage>
</organism>
<gene>
    <name evidence="1" type="ORF">RT717_18680</name>
</gene>
<sequence>MKSIFILAVASICVLASGCSSDSSKESTAAPKSLVGTWELVSYMSDSSGGKTWIDHPSNILYQKHLTPTHFTWISYQKDNDQLVGMGGGTYTYDGENYVENIEFFLPATSSILGQKINFTADFVNGEWHHRGFVKDFEFDVESAETIAVDSSRIEEMWRKVPAVAKNDSSLVGTWELVSYHEKEGGPEMSYPGFVKYMKLVTPSHFVWIQYNDDGDYISGAGTGSIIYDGKTYTENVAMIHPSGHTLTGATITFGGVVNANRWTLYAEKTVKGGRQIDSVYIDETWARFKKQ</sequence>
<dbReference type="PROSITE" id="PS51257">
    <property type="entry name" value="PROKAR_LIPOPROTEIN"/>
    <property type="match status" value="1"/>
</dbReference>
<accession>A0ABZ0IKN9</accession>
<reference evidence="1 2" key="1">
    <citation type="journal article" date="2023" name="Microbiol. Resour. Announc.">
        <title>Complete Genome Sequence of Imperialibacter roseus strain P4T.</title>
        <authorList>
            <person name="Tizabi D.R."/>
            <person name="Bachvaroff T."/>
            <person name="Hill R.T."/>
        </authorList>
    </citation>
    <scope>NUCLEOTIDE SEQUENCE [LARGE SCALE GENOMIC DNA]</scope>
    <source>
        <strain evidence="1 2">P4T</strain>
    </source>
</reference>
<protein>
    <recommendedName>
        <fullName evidence="3">Lipocalin-like domain-containing protein</fullName>
    </recommendedName>
</protein>
<evidence type="ECO:0000313" key="1">
    <source>
        <dbReference type="EMBL" id="WOK05111.1"/>
    </source>
</evidence>
<dbReference type="RefSeq" id="WP_317487904.1">
    <property type="nucleotide sequence ID" value="NZ_CP136051.1"/>
</dbReference>